<accession>A0ABQ9I665</accession>
<dbReference type="EMBL" id="JARBHB010000002">
    <property type="protein sequence ID" value="KAJ8892138.1"/>
    <property type="molecule type" value="Genomic_DNA"/>
</dbReference>
<evidence type="ECO:0000313" key="2">
    <source>
        <dbReference type="Proteomes" id="UP001159363"/>
    </source>
</evidence>
<proteinExistence type="predicted"/>
<organism evidence="1 2">
    <name type="scientific">Dryococelus australis</name>
    <dbReference type="NCBI Taxonomy" id="614101"/>
    <lineage>
        <taxon>Eukaryota</taxon>
        <taxon>Metazoa</taxon>
        <taxon>Ecdysozoa</taxon>
        <taxon>Arthropoda</taxon>
        <taxon>Hexapoda</taxon>
        <taxon>Insecta</taxon>
        <taxon>Pterygota</taxon>
        <taxon>Neoptera</taxon>
        <taxon>Polyneoptera</taxon>
        <taxon>Phasmatodea</taxon>
        <taxon>Verophasmatodea</taxon>
        <taxon>Anareolatae</taxon>
        <taxon>Phasmatidae</taxon>
        <taxon>Eurycanthinae</taxon>
        <taxon>Dryococelus</taxon>
    </lineage>
</organism>
<name>A0ABQ9I665_9NEOP</name>
<sequence length="59" mass="6960">MRLIVQNLLRTSWQVIDSGELAVHFEFSPADDITQYLNIFLDDELILHEKKIYQRGKTP</sequence>
<evidence type="ECO:0000313" key="1">
    <source>
        <dbReference type="EMBL" id="KAJ8892138.1"/>
    </source>
</evidence>
<dbReference type="Proteomes" id="UP001159363">
    <property type="component" value="Chromosome 2"/>
</dbReference>
<comment type="caution">
    <text evidence="1">The sequence shown here is derived from an EMBL/GenBank/DDBJ whole genome shotgun (WGS) entry which is preliminary data.</text>
</comment>
<gene>
    <name evidence="1" type="ORF">PR048_004718</name>
</gene>
<protein>
    <submittedName>
        <fullName evidence="1">Uncharacterized protein</fullName>
    </submittedName>
</protein>
<reference evidence="1 2" key="1">
    <citation type="submission" date="2023-02" db="EMBL/GenBank/DDBJ databases">
        <title>LHISI_Scaffold_Assembly.</title>
        <authorList>
            <person name="Stuart O.P."/>
            <person name="Cleave R."/>
            <person name="Magrath M.J.L."/>
            <person name="Mikheyev A.S."/>
        </authorList>
    </citation>
    <scope>NUCLEOTIDE SEQUENCE [LARGE SCALE GENOMIC DNA]</scope>
    <source>
        <strain evidence="1">Daus_M_001</strain>
        <tissue evidence="1">Leg muscle</tissue>
    </source>
</reference>
<keyword evidence="2" id="KW-1185">Reference proteome</keyword>